<sequence>MVGNSQWLGTTLGAAAVEYEYNLLLLRSWAKRSPELEKIHVTVLLLSILMIETEYCKKTRFFPWPLHFREGEELAYPEREARIHYEHVHPFGQLQSVTDTACQLNLVLYTPHGVRVDSVREFYSEVHFYNLLCDWYPMSEAQRDERLTELFDDDCRKRFCLMVDALYGVDDEPERAPLYLSLSSKGFSEEEILGGAFLYADIIR</sequence>
<evidence type="ECO:0000313" key="1">
    <source>
        <dbReference type="Proteomes" id="UP000694867"/>
    </source>
</evidence>
<reference evidence="2" key="1">
    <citation type="submission" date="2025-08" db="UniProtKB">
        <authorList>
            <consortium name="RefSeq"/>
        </authorList>
    </citation>
    <scope>IDENTIFICATION</scope>
</reference>
<dbReference type="AlphaFoldDB" id="A0AAJ6QWB5"/>
<dbReference type="Proteomes" id="UP000694867">
    <property type="component" value="Unplaced"/>
</dbReference>
<dbReference type="GeneID" id="100902796"/>
<dbReference type="RefSeq" id="XP_003745969.1">
    <property type="nucleotide sequence ID" value="XM_003745921.1"/>
</dbReference>
<protein>
    <submittedName>
        <fullName evidence="2">Uncharacterized protein LOC100902796</fullName>
    </submittedName>
</protein>
<proteinExistence type="predicted"/>
<organism evidence="1 2">
    <name type="scientific">Galendromus occidentalis</name>
    <name type="common">western predatory mite</name>
    <dbReference type="NCBI Taxonomy" id="34638"/>
    <lineage>
        <taxon>Eukaryota</taxon>
        <taxon>Metazoa</taxon>
        <taxon>Ecdysozoa</taxon>
        <taxon>Arthropoda</taxon>
        <taxon>Chelicerata</taxon>
        <taxon>Arachnida</taxon>
        <taxon>Acari</taxon>
        <taxon>Parasitiformes</taxon>
        <taxon>Mesostigmata</taxon>
        <taxon>Gamasina</taxon>
        <taxon>Phytoseioidea</taxon>
        <taxon>Phytoseiidae</taxon>
        <taxon>Typhlodrominae</taxon>
        <taxon>Galendromus</taxon>
    </lineage>
</organism>
<name>A0AAJ6QWB5_9ACAR</name>
<accession>A0AAJ6QWB5</accession>
<keyword evidence="1" id="KW-1185">Reference proteome</keyword>
<dbReference type="KEGG" id="goe:100902796"/>
<gene>
    <name evidence="2" type="primary">LOC100902796</name>
</gene>
<evidence type="ECO:0000313" key="2">
    <source>
        <dbReference type="RefSeq" id="XP_003745969.1"/>
    </source>
</evidence>